<organism evidence="2 3">
    <name type="scientific">Paenibacillus albilobatus</name>
    <dbReference type="NCBI Taxonomy" id="2716884"/>
    <lineage>
        <taxon>Bacteria</taxon>
        <taxon>Bacillati</taxon>
        <taxon>Bacillota</taxon>
        <taxon>Bacilli</taxon>
        <taxon>Bacillales</taxon>
        <taxon>Paenibacillaceae</taxon>
        <taxon>Paenibacillus</taxon>
    </lineage>
</organism>
<dbReference type="PANTHER" id="PTHR23077">
    <property type="entry name" value="AAA-FAMILY ATPASE"/>
    <property type="match status" value="1"/>
</dbReference>
<evidence type="ECO:0000313" key="2">
    <source>
        <dbReference type="EMBL" id="GIO33524.1"/>
    </source>
</evidence>
<reference evidence="2" key="1">
    <citation type="submission" date="2021-03" db="EMBL/GenBank/DDBJ databases">
        <title>Antimicrobial resistance genes in bacteria isolated from Japanese honey, and their potential for conferring macrolide and lincosamide resistance in the American foulbrood pathogen Paenibacillus larvae.</title>
        <authorList>
            <person name="Okamoto M."/>
            <person name="Kumagai M."/>
            <person name="Kanamori H."/>
            <person name="Takamatsu D."/>
        </authorList>
    </citation>
    <scope>NUCLEOTIDE SEQUENCE</scope>
    <source>
        <strain evidence="2">J2TS6</strain>
    </source>
</reference>
<dbReference type="SUPFAM" id="SSF52540">
    <property type="entry name" value="P-loop containing nucleoside triphosphate hydrolases"/>
    <property type="match status" value="1"/>
</dbReference>
<name>A0A919XKN7_9BACL</name>
<dbReference type="InterPro" id="IPR050168">
    <property type="entry name" value="AAA_ATPase_domain"/>
</dbReference>
<dbReference type="Proteomes" id="UP000679779">
    <property type="component" value="Unassembled WGS sequence"/>
</dbReference>
<dbReference type="InterPro" id="IPR003959">
    <property type="entry name" value="ATPase_AAA_core"/>
</dbReference>
<sequence length="386" mass="44029">MKNYSEVIKIIDGGLRNDAKKVYDYALLLAEKLKNAGEISKSDRILKILSQQPAYSREDLIHSTKTQFTSKQLPFDQESKLEIATIKGPDQIEQKELFLSLENQRQIQEFMKAYIYSDKLAERGLDVATTLLLFGPPGCGKTQTALFVAKELSLPIIIARLDTLISSYLGSTSKNIRLLFEYASKIPCVLFLDEFDAVAKLRDDQHEMGELKRVVNSLLQNIDELGDKCILIGATNHEQLLDEAIWRRFSTRLKIGLPTLELIKQVLSQFLSDLNVVFDGKQIDLITELYAGQSISDIEQITKRGIRKAIIEDKEVEISDLVESYFAYVRTGIPTHLDADTLRRKKIEYLMKKLNKPSRRTIGELLKCHHNTVSSDLEKIEMEKEM</sequence>
<dbReference type="InterPro" id="IPR003593">
    <property type="entry name" value="AAA+_ATPase"/>
</dbReference>
<evidence type="ECO:0000259" key="1">
    <source>
        <dbReference type="SMART" id="SM00382"/>
    </source>
</evidence>
<evidence type="ECO:0000313" key="3">
    <source>
        <dbReference type="Proteomes" id="UP000679779"/>
    </source>
</evidence>
<dbReference type="CDD" id="cd19481">
    <property type="entry name" value="RecA-like_protease"/>
    <property type="match status" value="1"/>
</dbReference>
<dbReference type="InterPro" id="IPR027417">
    <property type="entry name" value="P-loop_NTPase"/>
</dbReference>
<gene>
    <name evidence="2" type="ORF">J2TS6_46650</name>
</gene>
<dbReference type="PANTHER" id="PTHR23077:SF198">
    <property type="entry name" value="ATP-DEPENDENT ZINC METALLOPROTEASE FTSH"/>
    <property type="match status" value="1"/>
</dbReference>
<dbReference type="RefSeq" id="WP_212958528.1">
    <property type="nucleotide sequence ID" value="NZ_BORQ01000006.1"/>
</dbReference>
<dbReference type="Pfam" id="PF00004">
    <property type="entry name" value="AAA"/>
    <property type="match status" value="1"/>
</dbReference>
<accession>A0A919XKN7</accession>
<dbReference type="Gene3D" id="3.40.50.300">
    <property type="entry name" value="P-loop containing nucleotide triphosphate hydrolases"/>
    <property type="match status" value="1"/>
</dbReference>
<protein>
    <submittedName>
        <fullName evidence="2">ATPase</fullName>
    </submittedName>
</protein>
<dbReference type="EMBL" id="BORQ01000006">
    <property type="protein sequence ID" value="GIO33524.1"/>
    <property type="molecule type" value="Genomic_DNA"/>
</dbReference>
<dbReference type="SMART" id="SM00382">
    <property type="entry name" value="AAA"/>
    <property type="match status" value="1"/>
</dbReference>
<dbReference type="Gene3D" id="1.10.8.60">
    <property type="match status" value="1"/>
</dbReference>
<feature type="domain" description="AAA+ ATPase" evidence="1">
    <location>
        <begin position="127"/>
        <end position="259"/>
    </location>
</feature>
<dbReference type="GO" id="GO:0016887">
    <property type="term" value="F:ATP hydrolysis activity"/>
    <property type="evidence" value="ECO:0007669"/>
    <property type="project" value="InterPro"/>
</dbReference>
<dbReference type="GO" id="GO:0005524">
    <property type="term" value="F:ATP binding"/>
    <property type="evidence" value="ECO:0007669"/>
    <property type="project" value="InterPro"/>
</dbReference>
<comment type="caution">
    <text evidence="2">The sequence shown here is derived from an EMBL/GenBank/DDBJ whole genome shotgun (WGS) entry which is preliminary data.</text>
</comment>
<proteinExistence type="predicted"/>
<dbReference type="AlphaFoldDB" id="A0A919XKN7"/>
<keyword evidence="3" id="KW-1185">Reference proteome</keyword>